<keyword evidence="2" id="KW-1185">Reference proteome</keyword>
<evidence type="ECO:0000313" key="2">
    <source>
        <dbReference type="Proteomes" id="UP000489600"/>
    </source>
</evidence>
<proteinExistence type="predicted"/>
<evidence type="ECO:0000313" key="1">
    <source>
        <dbReference type="EMBL" id="VVA94333.1"/>
    </source>
</evidence>
<organism evidence="1 2">
    <name type="scientific">Arabis nemorensis</name>
    <dbReference type="NCBI Taxonomy" id="586526"/>
    <lineage>
        <taxon>Eukaryota</taxon>
        <taxon>Viridiplantae</taxon>
        <taxon>Streptophyta</taxon>
        <taxon>Embryophyta</taxon>
        <taxon>Tracheophyta</taxon>
        <taxon>Spermatophyta</taxon>
        <taxon>Magnoliopsida</taxon>
        <taxon>eudicotyledons</taxon>
        <taxon>Gunneridae</taxon>
        <taxon>Pentapetalae</taxon>
        <taxon>rosids</taxon>
        <taxon>malvids</taxon>
        <taxon>Brassicales</taxon>
        <taxon>Brassicaceae</taxon>
        <taxon>Arabideae</taxon>
        <taxon>Arabis</taxon>
    </lineage>
</organism>
<dbReference type="EMBL" id="CABITT030000002">
    <property type="protein sequence ID" value="VVA94333.1"/>
    <property type="molecule type" value="Genomic_DNA"/>
</dbReference>
<sequence length="302" mass="34062">MGIVGFQWGANQLTLLQNRDNWETRQVLLYKFIYNFVHQYALHCWLMSKCVIQRVIKAAAWNEGENILRGRCEESDGTWFCVSKRGRVAFLVDSALMVNMFDENGRGPESTPVEFFLSGLSPEMFAAKLVAEENEYHSQFEDEDDDEMSGRAYELIVADITSGSMVYISKPSSVESVVHTQQVAFGVHTLSLEGLDSGSPKDQRLRGLFNEMIGQNGNQELPPMNELAARLYDPTEAVPGDELTALFVDKIANLASSELDHERCGTTSTTAFSVNHTNKAKFYERYLENGNWYESNFAFNIA</sequence>
<dbReference type="PANTHER" id="PTHR17985">
    <property type="entry name" value="SER/THR-RICH PROTEIN T10 IN DGCR REGION"/>
    <property type="match status" value="1"/>
</dbReference>
<reference evidence="1" key="1">
    <citation type="submission" date="2019-07" db="EMBL/GenBank/DDBJ databases">
        <authorList>
            <person name="Dittberner H."/>
        </authorList>
    </citation>
    <scope>NUCLEOTIDE SEQUENCE [LARGE SCALE GENOMIC DNA]</scope>
</reference>
<comment type="caution">
    <text evidence="1">The sequence shown here is derived from an EMBL/GenBank/DDBJ whole genome shotgun (WGS) entry which is preliminary data.</text>
</comment>
<dbReference type="OrthoDB" id="1022087at2759"/>
<dbReference type="AlphaFoldDB" id="A0A565AZ31"/>
<accession>A0A565AZ31</accession>
<dbReference type="Proteomes" id="UP000489600">
    <property type="component" value="Unassembled WGS sequence"/>
</dbReference>
<name>A0A565AZ31_9BRAS</name>
<protein>
    <submittedName>
        <fullName evidence="1">Uncharacterized protein</fullName>
    </submittedName>
</protein>
<dbReference type="PANTHER" id="PTHR17985:SF8">
    <property type="entry name" value="TRANSPORT AND GOLGI ORGANIZATION PROTEIN 2 HOMOLOG"/>
    <property type="match status" value="1"/>
</dbReference>
<gene>
    <name evidence="1" type="ORF">ANE_LOCUS4778</name>
</gene>
<dbReference type="Pfam" id="PF05742">
    <property type="entry name" value="TANGO2"/>
    <property type="match status" value="1"/>
</dbReference>
<dbReference type="InterPro" id="IPR008551">
    <property type="entry name" value="TANGO2"/>
</dbReference>